<dbReference type="OrthoDB" id="5410741at2759"/>
<evidence type="ECO:0000313" key="2">
    <source>
        <dbReference type="Proteomes" id="UP000276215"/>
    </source>
</evidence>
<dbReference type="Proteomes" id="UP000276215">
    <property type="component" value="Unassembled WGS sequence"/>
</dbReference>
<name>A0A3N4JMT8_9PEZI</name>
<organism evidence="1 2">
    <name type="scientific">Choiromyces venosus 120613-1</name>
    <dbReference type="NCBI Taxonomy" id="1336337"/>
    <lineage>
        <taxon>Eukaryota</taxon>
        <taxon>Fungi</taxon>
        <taxon>Dikarya</taxon>
        <taxon>Ascomycota</taxon>
        <taxon>Pezizomycotina</taxon>
        <taxon>Pezizomycetes</taxon>
        <taxon>Pezizales</taxon>
        <taxon>Tuberaceae</taxon>
        <taxon>Choiromyces</taxon>
    </lineage>
</organism>
<dbReference type="EMBL" id="ML120387">
    <property type="protein sequence ID" value="RPA99476.1"/>
    <property type="molecule type" value="Genomic_DNA"/>
</dbReference>
<accession>A0A3N4JMT8</accession>
<keyword evidence="2" id="KW-1185">Reference proteome</keyword>
<evidence type="ECO:0000313" key="1">
    <source>
        <dbReference type="EMBL" id="RPA99476.1"/>
    </source>
</evidence>
<gene>
    <name evidence="1" type="ORF">L873DRAFT_1683746</name>
</gene>
<sequence>MVYLLCGQSTALTLSCREKKSGNEWVTSVKCMREVLEEEWNHVTIAEINKEIQRLPTVMEHCLNVHGGNNYNG</sequence>
<proteinExistence type="predicted"/>
<reference evidence="1 2" key="1">
    <citation type="journal article" date="2018" name="Nat. Ecol. Evol.">
        <title>Pezizomycetes genomes reveal the molecular basis of ectomycorrhizal truffle lifestyle.</title>
        <authorList>
            <person name="Murat C."/>
            <person name="Payen T."/>
            <person name="Noel B."/>
            <person name="Kuo A."/>
            <person name="Morin E."/>
            <person name="Chen J."/>
            <person name="Kohler A."/>
            <person name="Krizsan K."/>
            <person name="Balestrini R."/>
            <person name="Da Silva C."/>
            <person name="Montanini B."/>
            <person name="Hainaut M."/>
            <person name="Levati E."/>
            <person name="Barry K.W."/>
            <person name="Belfiori B."/>
            <person name="Cichocki N."/>
            <person name="Clum A."/>
            <person name="Dockter R.B."/>
            <person name="Fauchery L."/>
            <person name="Guy J."/>
            <person name="Iotti M."/>
            <person name="Le Tacon F."/>
            <person name="Lindquist E.A."/>
            <person name="Lipzen A."/>
            <person name="Malagnac F."/>
            <person name="Mello A."/>
            <person name="Molinier V."/>
            <person name="Miyauchi S."/>
            <person name="Poulain J."/>
            <person name="Riccioni C."/>
            <person name="Rubini A."/>
            <person name="Sitrit Y."/>
            <person name="Splivallo R."/>
            <person name="Traeger S."/>
            <person name="Wang M."/>
            <person name="Zifcakova L."/>
            <person name="Wipf D."/>
            <person name="Zambonelli A."/>
            <person name="Paolocci F."/>
            <person name="Nowrousian M."/>
            <person name="Ottonello S."/>
            <person name="Baldrian P."/>
            <person name="Spatafora J.W."/>
            <person name="Henrissat B."/>
            <person name="Nagy L.G."/>
            <person name="Aury J.M."/>
            <person name="Wincker P."/>
            <person name="Grigoriev I.V."/>
            <person name="Bonfante P."/>
            <person name="Martin F.M."/>
        </authorList>
    </citation>
    <scope>NUCLEOTIDE SEQUENCE [LARGE SCALE GENOMIC DNA]</scope>
    <source>
        <strain evidence="1 2">120613-1</strain>
    </source>
</reference>
<protein>
    <submittedName>
        <fullName evidence="1">Uncharacterized protein</fullName>
    </submittedName>
</protein>
<dbReference type="AlphaFoldDB" id="A0A3N4JMT8"/>